<dbReference type="GO" id="GO:0005789">
    <property type="term" value="C:endoplasmic reticulum membrane"/>
    <property type="evidence" value="ECO:0007669"/>
    <property type="project" value="TreeGrafter"/>
</dbReference>
<dbReference type="Proteomes" id="UP001370490">
    <property type="component" value="Unassembled WGS sequence"/>
</dbReference>
<protein>
    <submittedName>
        <fullName evidence="3">Uncharacterized protein</fullName>
    </submittedName>
</protein>
<keyword evidence="2" id="KW-1133">Transmembrane helix</keyword>
<dbReference type="GO" id="GO:0051082">
    <property type="term" value="F:unfolded protein binding"/>
    <property type="evidence" value="ECO:0007669"/>
    <property type="project" value="InterPro"/>
</dbReference>
<gene>
    <name evidence="3" type="ORF">RJ641_008917</name>
</gene>
<dbReference type="GO" id="GO:0036503">
    <property type="term" value="P:ERAD pathway"/>
    <property type="evidence" value="ECO:0007669"/>
    <property type="project" value="TreeGrafter"/>
</dbReference>
<evidence type="ECO:0000313" key="4">
    <source>
        <dbReference type="Proteomes" id="UP001370490"/>
    </source>
</evidence>
<reference evidence="3 4" key="1">
    <citation type="submission" date="2023-12" db="EMBL/GenBank/DDBJ databases">
        <title>A high-quality genome assembly for Dillenia turbinata (Dilleniales).</title>
        <authorList>
            <person name="Chanderbali A."/>
        </authorList>
    </citation>
    <scope>NUCLEOTIDE SEQUENCE [LARGE SCALE GENOMIC DNA]</scope>
    <source>
        <strain evidence="3">LSX21</strain>
        <tissue evidence="3">Leaf</tissue>
    </source>
</reference>
<keyword evidence="4" id="KW-1185">Reference proteome</keyword>
<feature type="transmembrane region" description="Helical" evidence="2">
    <location>
        <begin position="133"/>
        <end position="154"/>
    </location>
</feature>
<proteinExistence type="predicted"/>
<evidence type="ECO:0000256" key="2">
    <source>
        <dbReference type="SAM" id="Phobius"/>
    </source>
</evidence>
<dbReference type="GO" id="GO:0006457">
    <property type="term" value="P:protein folding"/>
    <property type="evidence" value="ECO:0007669"/>
    <property type="project" value="InterPro"/>
</dbReference>
<keyword evidence="2" id="KW-0812">Transmembrane</keyword>
<dbReference type="PANTHER" id="PTHR11073">
    <property type="entry name" value="CALRETICULIN AND CALNEXIN"/>
    <property type="match status" value="1"/>
</dbReference>
<feature type="region of interest" description="Disordered" evidence="1">
    <location>
        <begin position="166"/>
        <end position="204"/>
    </location>
</feature>
<dbReference type="AlphaFoldDB" id="A0AAN8V6U9"/>
<dbReference type="EMBL" id="JBAMMX010000016">
    <property type="protein sequence ID" value="KAK6924591.1"/>
    <property type="molecule type" value="Genomic_DNA"/>
</dbReference>
<comment type="caution">
    <text evidence="3">The sequence shown here is derived from an EMBL/GenBank/DDBJ whole genome shotgun (WGS) entry which is preliminary data.</text>
</comment>
<name>A0AAN8V6U9_9MAGN</name>
<accession>A0AAN8V6U9</accession>
<feature type="compositionally biased region" description="Basic residues" evidence="1">
    <location>
        <begin position="195"/>
        <end position="204"/>
    </location>
</feature>
<evidence type="ECO:0000256" key="1">
    <source>
        <dbReference type="SAM" id="MobiDB-lite"/>
    </source>
</evidence>
<feature type="compositionally biased region" description="Basic and acidic residues" evidence="1">
    <location>
        <begin position="176"/>
        <end position="186"/>
    </location>
</feature>
<organism evidence="3 4">
    <name type="scientific">Dillenia turbinata</name>
    <dbReference type="NCBI Taxonomy" id="194707"/>
    <lineage>
        <taxon>Eukaryota</taxon>
        <taxon>Viridiplantae</taxon>
        <taxon>Streptophyta</taxon>
        <taxon>Embryophyta</taxon>
        <taxon>Tracheophyta</taxon>
        <taxon>Spermatophyta</taxon>
        <taxon>Magnoliopsida</taxon>
        <taxon>eudicotyledons</taxon>
        <taxon>Gunneridae</taxon>
        <taxon>Pentapetalae</taxon>
        <taxon>Dilleniales</taxon>
        <taxon>Dilleniaceae</taxon>
        <taxon>Dillenia</taxon>
    </lineage>
</organism>
<dbReference type="GO" id="GO:0005509">
    <property type="term" value="F:calcium ion binding"/>
    <property type="evidence" value="ECO:0007669"/>
    <property type="project" value="InterPro"/>
</dbReference>
<keyword evidence="2" id="KW-0472">Membrane</keyword>
<dbReference type="PANTHER" id="PTHR11073:SF1">
    <property type="entry name" value="CALNEXIN 14D-RELATED"/>
    <property type="match status" value="1"/>
</dbReference>
<dbReference type="Gene3D" id="2.60.120.200">
    <property type="match status" value="1"/>
</dbReference>
<evidence type="ECO:0000313" key="3">
    <source>
        <dbReference type="EMBL" id="KAK6924591.1"/>
    </source>
</evidence>
<sequence length="204" mass="23422">MDGWTMNLRKLMILMHQNQKIGMMMKMVNERHQKLITPNIWTRQDGILFDNILIASDEKTAATYRDTTSQPKFQVEKEKQKAEYTASSLSDGLSGLQKKVFDLLYKIAEIPFLEADKLKILDLIEKGEKQPNITICILVSTALILLTVFFRLIFGGKKTVKLAETSNVGDAGTSRSQEHSEEREQENYEEDTSAPRRRSIRHET</sequence>
<dbReference type="InterPro" id="IPR001580">
    <property type="entry name" value="Calret/calnex"/>
</dbReference>